<accession>A0ABQ3UTA7</accession>
<reference evidence="2 3" key="1">
    <citation type="journal article" date="2021" name="Int. J. Syst. Evol. Microbiol.">
        <title>Reticulibacter mediterranei gen. nov., sp. nov., within the new family Reticulibacteraceae fam. nov., and Ktedonospora formicarum gen. nov., sp. nov., Ktedonobacter robiniae sp. nov., Dictyobacter formicarum sp. nov. and Dictyobacter arantiisoli sp. nov., belonging to the class Ktedonobacteria.</title>
        <authorList>
            <person name="Yabe S."/>
            <person name="Zheng Y."/>
            <person name="Wang C.M."/>
            <person name="Sakai Y."/>
            <person name="Abe K."/>
            <person name="Yokota A."/>
            <person name="Donadio S."/>
            <person name="Cavaletti L."/>
            <person name="Monciardini P."/>
        </authorList>
    </citation>
    <scope>NUCLEOTIDE SEQUENCE [LARGE SCALE GENOMIC DNA]</scope>
    <source>
        <strain evidence="2 3">SOSP1-30</strain>
    </source>
</reference>
<dbReference type="RefSeq" id="WP_201372650.1">
    <property type="nucleotide sequence ID" value="NZ_BNJG01000002.1"/>
</dbReference>
<gene>
    <name evidence="2" type="ORF">KSB_45440</name>
</gene>
<keyword evidence="1" id="KW-0812">Transmembrane</keyword>
<feature type="transmembrane region" description="Helical" evidence="1">
    <location>
        <begin position="9"/>
        <end position="27"/>
    </location>
</feature>
<keyword evidence="3" id="KW-1185">Reference proteome</keyword>
<sequence length="176" mass="20094">MPSLLVRCMLFFSSYFPLMLIFSILLWRSNLPWALSILILALFSLLVTFLFIGMRKSRGGVSQAKITGVEKRDENVVSYIATYLIPFVTFPLATPEQAAAILILVAVLLILYVNSNMIYVNPMLNLVGWHLYSITINTDQVPHYLIARQDIRPNSTLYFVEISTNVYLEKKVKKTI</sequence>
<keyword evidence="1" id="KW-1133">Transmembrane helix</keyword>
<evidence type="ECO:0000313" key="3">
    <source>
        <dbReference type="Proteomes" id="UP000654345"/>
    </source>
</evidence>
<dbReference type="EMBL" id="BNJG01000002">
    <property type="protein sequence ID" value="GHO56069.1"/>
    <property type="molecule type" value="Genomic_DNA"/>
</dbReference>
<feature type="transmembrane region" description="Helical" evidence="1">
    <location>
        <begin position="99"/>
        <end position="120"/>
    </location>
</feature>
<comment type="caution">
    <text evidence="2">The sequence shown here is derived from an EMBL/GenBank/DDBJ whole genome shotgun (WGS) entry which is preliminary data.</text>
</comment>
<protein>
    <submittedName>
        <fullName evidence="2">Uncharacterized protein</fullName>
    </submittedName>
</protein>
<feature type="transmembrane region" description="Helical" evidence="1">
    <location>
        <begin position="33"/>
        <end position="54"/>
    </location>
</feature>
<name>A0ABQ3UTA7_9CHLR</name>
<dbReference type="Proteomes" id="UP000654345">
    <property type="component" value="Unassembled WGS sequence"/>
</dbReference>
<keyword evidence="1" id="KW-0472">Membrane</keyword>
<evidence type="ECO:0000313" key="2">
    <source>
        <dbReference type="EMBL" id="GHO56069.1"/>
    </source>
</evidence>
<evidence type="ECO:0000256" key="1">
    <source>
        <dbReference type="SAM" id="Phobius"/>
    </source>
</evidence>
<feature type="transmembrane region" description="Helical" evidence="1">
    <location>
        <begin position="75"/>
        <end position="93"/>
    </location>
</feature>
<proteinExistence type="predicted"/>
<organism evidence="2 3">
    <name type="scientific">Ktedonobacter robiniae</name>
    <dbReference type="NCBI Taxonomy" id="2778365"/>
    <lineage>
        <taxon>Bacteria</taxon>
        <taxon>Bacillati</taxon>
        <taxon>Chloroflexota</taxon>
        <taxon>Ktedonobacteria</taxon>
        <taxon>Ktedonobacterales</taxon>
        <taxon>Ktedonobacteraceae</taxon>
        <taxon>Ktedonobacter</taxon>
    </lineage>
</organism>